<evidence type="ECO:0000256" key="6">
    <source>
        <dbReference type="ARBA" id="ARBA00023242"/>
    </source>
</evidence>
<dbReference type="InParanoid" id="C4QZY9"/>
<evidence type="ECO:0000313" key="11">
    <source>
        <dbReference type="EMBL" id="CAY68813.1"/>
    </source>
</evidence>
<evidence type="ECO:0000313" key="12">
    <source>
        <dbReference type="Proteomes" id="UP000000314"/>
    </source>
</evidence>
<dbReference type="STRING" id="644223.C4QZY9"/>
<dbReference type="SUPFAM" id="SSF50978">
    <property type="entry name" value="WD40 repeat-like"/>
    <property type="match status" value="1"/>
</dbReference>
<dbReference type="InterPro" id="IPR050459">
    <property type="entry name" value="WD_repeat_RBAP46/RBAP48/MSI1"/>
</dbReference>
<keyword evidence="5" id="KW-0156">Chromatin regulator</keyword>
<dbReference type="InterPro" id="IPR019775">
    <property type="entry name" value="WD40_repeat_CS"/>
</dbReference>
<dbReference type="PROSITE" id="PS00678">
    <property type="entry name" value="WD_REPEATS_1"/>
    <property type="match status" value="2"/>
</dbReference>
<dbReference type="Pfam" id="PF12265">
    <property type="entry name" value="CAF1C_H4-bd"/>
    <property type="match status" value="1"/>
</dbReference>
<dbReference type="Pfam" id="PF16755">
    <property type="entry name" value="Beta-prop_NUP159_NUP214"/>
    <property type="match status" value="1"/>
</dbReference>
<dbReference type="Pfam" id="PF00400">
    <property type="entry name" value="WD40"/>
    <property type="match status" value="2"/>
</dbReference>
<comment type="subcellular location">
    <subcellularLocation>
        <location evidence="1">Nucleus</location>
    </subcellularLocation>
</comment>
<reference evidence="11 12" key="1">
    <citation type="journal article" date="2009" name="Nat. Biotechnol.">
        <title>Genome sequence of the recombinant protein production host Pichia pastoris.</title>
        <authorList>
            <person name="De Schutter K."/>
            <person name="Lin Y.C."/>
            <person name="Tiels P."/>
            <person name="Van Hecke A."/>
            <person name="Glinka S."/>
            <person name="Weber-Lehmann J."/>
            <person name="Rouze P."/>
            <person name="Van de Peer Y."/>
            <person name="Callewaert N."/>
        </authorList>
    </citation>
    <scope>NUCLEOTIDE SEQUENCE [LARGE SCALE GENOMIC DNA]</scope>
    <source>
        <strain evidence="12">GS115 / ATCC 20864</strain>
    </source>
</reference>
<dbReference type="AlphaFoldDB" id="C4QZY9"/>
<evidence type="ECO:0000259" key="9">
    <source>
        <dbReference type="Pfam" id="PF12265"/>
    </source>
</evidence>
<dbReference type="GO" id="GO:0005634">
    <property type="term" value="C:nucleus"/>
    <property type="evidence" value="ECO:0007669"/>
    <property type="project" value="UniProtKB-SubCell"/>
</dbReference>
<protein>
    <submittedName>
        <fullName evidence="11">Subunit of the Hat1p-Hat2p histone acetyltransferase complex</fullName>
    </submittedName>
</protein>
<dbReference type="SMART" id="SM00320">
    <property type="entry name" value="WD40"/>
    <property type="match status" value="6"/>
</dbReference>
<dbReference type="InterPro" id="IPR001680">
    <property type="entry name" value="WD40_rpt"/>
</dbReference>
<dbReference type="InterPro" id="IPR039462">
    <property type="entry name" value="Nup159/Nup146_N"/>
</dbReference>
<dbReference type="SMR" id="C4QZY9"/>
<dbReference type="KEGG" id="ppa:PAS_chr2-1_0205"/>
<feature type="repeat" description="WD" evidence="7">
    <location>
        <begin position="298"/>
        <end position="333"/>
    </location>
</feature>
<dbReference type="GeneID" id="8198587"/>
<feature type="compositionally biased region" description="Acidic residues" evidence="8">
    <location>
        <begin position="467"/>
        <end position="485"/>
    </location>
</feature>
<dbReference type="InterPro" id="IPR036322">
    <property type="entry name" value="WD40_repeat_dom_sf"/>
</dbReference>
<sequence>MCKLDLQSFDVRCLLDIFSINSSFVSIHPHSPIMSATEITQQEEAKITFEIHEKYRQQEKIINEEFKIWKKSVPLLYNFIYTSVTQWPNLSADWLTSVKQNDQSFTVQFVVGSNSSSDEDYLALYQIDLPLSVTTTSAEQTVDEEDIKKAIEQDSKSNKFQLVHKWPHPGEINKLAFNSDNLVATVTKTGSILVFDINNVSSSKPKFTLNFHKQEGFALQWNPSNNQQLVTGANDGKIAVWDLSKNTTAPVQEFSPHSSSVNEVSWNSEYNFLIGSASDDRSFQIHDLRSGETIIKVDDAHNGDVNAIKFHPVLGDLLVTAGQDTLVKVWSLSKLLSPADEPSKNDESTNDEIQEERDQAIRYLHGHFNSVTQVDFNPENPNYLLSSSCLDKRVMVWNLANLDEDFEEDEAEKNPEYNDPALIFIHGGHTSSLSEARWHPTLHDVILSCGEDNLLEVWQPLLPREEDSSEEDEKIDENEQDEVTEDKEMKDV</sequence>
<dbReference type="RefSeq" id="XP_002491093.1">
    <property type="nucleotide sequence ID" value="XM_002491048.1"/>
</dbReference>
<dbReference type="PANTHER" id="PTHR22850">
    <property type="entry name" value="WD40 REPEAT FAMILY"/>
    <property type="match status" value="1"/>
</dbReference>
<evidence type="ECO:0000256" key="7">
    <source>
        <dbReference type="PROSITE-ProRule" id="PRU00221"/>
    </source>
</evidence>
<dbReference type="HOGENOM" id="CLU_020445_3_1_1"/>
<feature type="domain" description="Histone-binding protein RBBP4-like N-terminal" evidence="9">
    <location>
        <begin position="64"/>
        <end position="130"/>
    </location>
</feature>
<dbReference type="InterPro" id="IPR020472">
    <property type="entry name" value="WD40_PAC1"/>
</dbReference>
<dbReference type="InterPro" id="IPR015943">
    <property type="entry name" value="WD40/YVTN_repeat-like_dom_sf"/>
</dbReference>
<keyword evidence="2" id="KW-0813">Transport</keyword>
<dbReference type="GO" id="GO:0006325">
    <property type="term" value="P:chromatin organization"/>
    <property type="evidence" value="ECO:0007669"/>
    <property type="project" value="UniProtKB-KW"/>
</dbReference>
<evidence type="ECO:0000256" key="8">
    <source>
        <dbReference type="SAM" id="MobiDB-lite"/>
    </source>
</evidence>
<dbReference type="eggNOG" id="KOG0264">
    <property type="taxonomic scope" value="Eukaryota"/>
</dbReference>
<keyword evidence="6" id="KW-0539">Nucleus</keyword>
<proteinExistence type="predicted"/>
<keyword evidence="12" id="KW-1185">Reference proteome</keyword>
<evidence type="ECO:0000256" key="2">
    <source>
        <dbReference type="ARBA" id="ARBA00022448"/>
    </source>
</evidence>
<dbReference type="InterPro" id="IPR022052">
    <property type="entry name" value="Histone-bd_RBBP4-like_N"/>
</dbReference>
<dbReference type="PRINTS" id="PR00320">
    <property type="entry name" value="GPROTEINBRPT"/>
</dbReference>
<feature type="domain" description="Nucleoporin Nup159/Nup146 N-terminal" evidence="10">
    <location>
        <begin position="146"/>
        <end position="293"/>
    </location>
</feature>
<name>C4QZY9_KOMPG</name>
<accession>C4QZY9</accession>
<gene>
    <name evidence="11" type="ordered locus">PAS_chr2-1_0205</name>
</gene>
<feature type="repeat" description="WD" evidence="7">
    <location>
        <begin position="254"/>
        <end position="296"/>
    </location>
</feature>
<keyword evidence="3 7" id="KW-0853">WD repeat</keyword>
<dbReference type="PROSITE" id="PS50294">
    <property type="entry name" value="WD_REPEATS_REGION"/>
    <property type="match status" value="3"/>
</dbReference>
<feature type="repeat" description="WD" evidence="7">
    <location>
        <begin position="209"/>
        <end position="251"/>
    </location>
</feature>
<keyword evidence="4" id="KW-0677">Repeat</keyword>
<dbReference type="OMA" id="CEADWHP"/>
<dbReference type="Proteomes" id="UP000000314">
    <property type="component" value="Chromosome 2"/>
</dbReference>
<dbReference type="EMBL" id="FN392320">
    <property type="protein sequence ID" value="CAY68813.1"/>
    <property type="molecule type" value="Genomic_DNA"/>
</dbReference>
<dbReference type="Gene3D" id="2.130.10.10">
    <property type="entry name" value="YVTN repeat-like/Quinoprotein amine dehydrogenase"/>
    <property type="match status" value="1"/>
</dbReference>
<organism evidence="11 12">
    <name type="scientific">Komagataella phaffii (strain GS115 / ATCC 20864)</name>
    <name type="common">Yeast</name>
    <name type="synonym">Pichia pastoris</name>
    <dbReference type="NCBI Taxonomy" id="644223"/>
    <lineage>
        <taxon>Eukaryota</taxon>
        <taxon>Fungi</taxon>
        <taxon>Dikarya</taxon>
        <taxon>Ascomycota</taxon>
        <taxon>Saccharomycotina</taxon>
        <taxon>Pichiomycetes</taxon>
        <taxon>Pichiales</taxon>
        <taxon>Pichiaceae</taxon>
        <taxon>Komagataella</taxon>
    </lineage>
</organism>
<evidence type="ECO:0000259" key="10">
    <source>
        <dbReference type="Pfam" id="PF16755"/>
    </source>
</evidence>
<evidence type="ECO:0000256" key="3">
    <source>
        <dbReference type="ARBA" id="ARBA00022574"/>
    </source>
</evidence>
<evidence type="ECO:0000256" key="1">
    <source>
        <dbReference type="ARBA" id="ARBA00004123"/>
    </source>
</evidence>
<feature type="repeat" description="WD" evidence="7">
    <location>
        <begin position="364"/>
        <end position="399"/>
    </location>
</feature>
<dbReference type="PROSITE" id="PS50082">
    <property type="entry name" value="WD_REPEATS_2"/>
    <property type="match status" value="5"/>
</dbReference>
<feature type="repeat" description="WD" evidence="7">
    <location>
        <begin position="426"/>
        <end position="459"/>
    </location>
</feature>
<dbReference type="OrthoDB" id="427795at2759"/>
<evidence type="ECO:0000256" key="5">
    <source>
        <dbReference type="ARBA" id="ARBA00022853"/>
    </source>
</evidence>
<evidence type="ECO:0000256" key="4">
    <source>
        <dbReference type="ARBA" id="ARBA00022737"/>
    </source>
</evidence>
<feature type="region of interest" description="Disordered" evidence="8">
    <location>
        <begin position="460"/>
        <end position="492"/>
    </location>
</feature>